<accession>A0A1T5CUA0</accession>
<dbReference type="RefSeq" id="WP_139378663.1">
    <property type="nucleotide sequence ID" value="NZ_FUYS01000005.1"/>
</dbReference>
<evidence type="ECO:0000313" key="11">
    <source>
        <dbReference type="EMBL" id="SKB63049.1"/>
    </source>
</evidence>
<dbReference type="PROSITE" id="PS51257">
    <property type="entry name" value="PROKAR_LIPOPROTEIN"/>
    <property type="match status" value="1"/>
</dbReference>
<sequence length="364" mass="40741">MMERYLHGLLGLSLLIFACAKDIHVMPGSNDNDTDTVETNIDTALRSLSPYPFGAAVNIGLLKNNPNYRDLVIREFNSLTPENAMKLHFLRRESSAFDWADADYLVDFAEEHGMRVHGHTLIWYKNIPDWLADFEGDSAAWEAVFKTHIQTVVGRYKGRVGSWDVVNEALDNDGHGLRESIWLEKLGPGYIGRAFEYAHEADPDALLFYNDYGNEYGPTKRNAIIDLVNGLKAAGVPIHGVGMQMHTRYNREDHFHTAAIESTAAATGLLVHIAELDIAMNPGNDPQLTFTADLAERQKQAYHHIVSTFTGLPEAQRFGITTWNVTDADSWIPGTYNRPDWPLPFDGAYARKPAYDGILAGFDD</sequence>
<evidence type="ECO:0000256" key="7">
    <source>
        <dbReference type="ARBA" id="ARBA00023295"/>
    </source>
</evidence>
<organism evidence="11 12">
    <name type="scientific">Parapedobacter luteus</name>
    <dbReference type="NCBI Taxonomy" id="623280"/>
    <lineage>
        <taxon>Bacteria</taxon>
        <taxon>Pseudomonadati</taxon>
        <taxon>Bacteroidota</taxon>
        <taxon>Sphingobacteriia</taxon>
        <taxon>Sphingobacteriales</taxon>
        <taxon>Sphingobacteriaceae</taxon>
        <taxon>Parapedobacter</taxon>
    </lineage>
</organism>
<gene>
    <name evidence="11" type="ORF">SAMN05660226_02357</name>
</gene>
<keyword evidence="6 9" id="KW-0119">Carbohydrate metabolism</keyword>
<evidence type="ECO:0000256" key="5">
    <source>
        <dbReference type="ARBA" id="ARBA00022801"/>
    </source>
</evidence>
<keyword evidence="5 9" id="KW-0378">Hydrolase</keyword>
<evidence type="ECO:0000256" key="8">
    <source>
        <dbReference type="ARBA" id="ARBA00023326"/>
    </source>
</evidence>
<dbReference type="InterPro" id="IPR017853">
    <property type="entry name" value="GH"/>
</dbReference>
<evidence type="ECO:0000313" key="12">
    <source>
        <dbReference type="Proteomes" id="UP000190541"/>
    </source>
</evidence>
<dbReference type="SMART" id="SM00633">
    <property type="entry name" value="Glyco_10"/>
    <property type="match status" value="1"/>
</dbReference>
<dbReference type="EMBL" id="FUYS01000005">
    <property type="protein sequence ID" value="SKB63049.1"/>
    <property type="molecule type" value="Genomic_DNA"/>
</dbReference>
<dbReference type="PANTHER" id="PTHR31490">
    <property type="entry name" value="GLYCOSYL HYDROLASE"/>
    <property type="match status" value="1"/>
</dbReference>
<proteinExistence type="inferred from homology"/>
<dbReference type="GO" id="GO:0031176">
    <property type="term" value="F:endo-1,4-beta-xylanase activity"/>
    <property type="evidence" value="ECO:0007669"/>
    <property type="project" value="UniProtKB-EC"/>
</dbReference>
<dbReference type="InterPro" id="IPR044846">
    <property type="entry name" value="GH10"/>
</dbReference>
<comment type="catalytic activity">
    <reaction evidence="1 9">
        <text>Endohydrolysis of (1-&gt;4)-beta-D-xylosidic linkages in xylans.</text>
        <dbReference type="EC" id="3.2.1.8"/>
    </reaction>
</comment>
<dbReference type="STRING" id="623280.SAMN05660226_02357"/>
<evidence type="ECO:0000256" key="3">
    <source>
        <dbReference type="ARBA" id="ARBA00022651"/>
    </source>
</evidence>
<evidence type="ECO:0000256" key="2">
    <source>
        <dbReference type="ARBA" id="ARBA00007495"/>
    </source>
</evidence>
<dbReference type="PANTHER" id="PTHR31490:SF88">
    <property type="entry name" value="BETA-XYLANASE"/>
    <property type="match status" value="1"/>
</dbReference>
<name>A0A1T5CUA0_9SPHI</name>
<keyword evidence="12" id="KW-1185">Reference proteome</keyword>
<comment type="similarity">
    <text evidence="2 9">Belongs to the glycosyl hydrolase 10 (cellulase F) family.</text>
</comment>
<dbReference type="Gene3D" id="3.20.20.80">
    <property type="entry name" value="Glycosidases"/>
    <property type="match status" value="1"/>
</dbReference>
<keyword evidence="4" id="KW-0732">Signal</keyword>
<dbReference type="AlphaFoldDB" id="A0A1T5CUA0"/>
<keyword evidence="8 9" id="KW-0624">Polysaccharide degradation</keyword>
<dbReference type="SUPFAM" id="SSF51445">
    <property type="entry name" value="(Trans)glycosidases"/>
    <property type="match status" value="1"/>
</dbReference>
<feature type="domain" description="GH10" evidence="10">
    <location>
        <begin position="42"/>
        <end position="361"/>
    </location>
</feature>
<dbReference type="PRINTS" id="PR00134">
    <property type="entry name" value="GLHYDRLASE10"/>
</dbReference>
<evidence type="ECO:0000256" key="1">
    <source>
        <dbReference type="ARBA" id="ARBA00000681"/>
    </source>
</evidence>
<evidence type="ECO:0000256" key="9">
    <source>
        <dbReference type="RuleBase" id="RU361174"/>
    </source>
</evidence>
<evidence type="ECO:0000256" key="4">
    <source>
        <dbReference type="ARBA" id="ARBA00022729"/>
    </source>
</evidence>
<dbReference type="Proteomes" id="UP000190541">
    <property type="component" value="Unassembled WGS sequence"/>
</dbReference>
<protein>
    <recommendedName>
        <fullName evidence="9">Beta-xylanase</fullName>
        <ecNumber evidence="9">3.2.1.8</ecNumber>
    </recommendedName>
</protein>
<reference evidence="11 12" key="1">
    <citation type="submission" date="2017-02" db="EMBL/GenBank/DDBJ databases">
        <authorList>
            <person name="Peterson S.W."/>
        </authorList>
    </citation>
    <scope>NUCLEOTIDE SEQUENCE [LARGE SCALE GENOMIC DNA]</scope>
    <source>
        <strain evidence="11 12">DSM 22899</strain>
    </source>
</reference>
<dbReference type="EC" id="3.2.1.8" evidence="9"/>
<dbReference type="PROSITE" id="PS51760">
    <property type="entry name" value="GH10_2"/>
    <property type="match status" value="1"/>
</dbReference>
<keyword evidence="7 9" id="KW-0326">Glycosidase</keyword>
<evidence type="ECO:0000259" key="10">
    <source>
        <dbReference type="PROSITE" id="PS51760"/>
    </source>
</evidence>
<dbReference type="Pfam" id="PF00331">
    <property type="entry name" value="Glyco_hydro_10"/>
    <property type="match status" value="1"/>
</dbReference>
<keyword evidence="3 11" id="KW-0858">Xylan degradation</keyword>
<dbReference type="OrthoDB" id="1032269at2"/>
<evidence type="ECO:0000256" key="6">
    <source>
        <dbReference type="ARBA" id="ARBA00023277"/>
    </source>
</evidence>
<dbReference type="InterPro" id="IPR001000">
    <property type="entry name" value="GH10_dom"/>
</dbReference>
<dbReference type="GO" id="GO:0045493">
    <property type="term" value="P:xylan catabolic process"/>
    <property type="evidence" value="ECO:0007669"/>
    <property type="project" value="UniProtKB-KW"/>
</dbReference>